<keyword evidence="2" id="KW-0328">Glycosyltransferase</keyword>
<feature type="compositionally biased region" description="Low complexity" evidence="1">
    <location>
        <begin position="254"/>
        <end position="267"/>
    </location>
</feature>
<dbReference type="GO" id="GO:0016757">
    <property type="term" value="F:glycosyltransferase activity"/>
    <property type="evidence" value="ECO:0007669"/>
    <property type="project" value="UniProtKB-KW"/>
</dbReference>
<dbReference type="Gene3D" id="3.40.50.2020">
    <property type="match status" value="1"/>
</dbReference>
<dbReference type="STRING" id="590998.Celf_2470"/>
<dbReference type="AlphaFoldDB" id="F4H4C0"/>
<dbReference type="eggNOG" id="COG1040">
    <property type="taxonomic scope" value="Bacteria"/>
</dbReference>
<dbReference type="HOGENOM" id="CLU_054549_3_1_11"/>
<dbReference type="Proteomes" id="UP000008460">
    <property type="component" value="Chromosome"/>
</dbReference>
<dbReference type="KEGG" id="cfi:Celf_2470"/>
<gene>
    <name evidence="2" type="ordered locus">Celf_2470</name>
</gene>
<reference evidence="2 3" key="1">
    <citation type="submission" date="2011-04" db="EMBL/GenBank/DDBJ databases">
        <title>Complete sequence of Cellulomonas fimi ATCC 484.</title>
        <authorList>
            <consortium name="US DOE Joint Genome Institute"/>
            <person name="Lucas S."/>
            <person name="Han J."/>
            <person name="Lapidus A."/>
            <person name="Cheng J.-F."/>
            <person name="Goodwin L."/>
            <person name="Pitluck S."/>
            <person name="Peters L."/>
            <person name="Chertkov O."/>
            <person name="Detter J.C."/>
            <person name="Han C."/>
            <person name="Tapia R."/>
            <person name="Land M."/>
            <person name="Hauser L."/>
            <person name="Kyrpides N."/>
            <person name="Ivanova N."/>
            <person name="Ovchinnikova G."/>
            <person name="Pagani I."/>
            <person name="Mead D."/>
            <person name="Brumm P."/>
            <person name="Woyke T."/>
        </authorList>
    </citation>
    <scope>NUCLEOTIDE SEQUENCE [LARGE SCALE GENOMIC DNA]</scope>
    <source>
        <strain evidence="3">ATCC 484 / DSM 20113 / JCM 1341 / NBRC 15513 / NCIMB 8980 / NCTC 7547</strain>
    </source>
</reference>
<evidence type="ECO:0000313" key="3">
    <source>
        <dbReference type="Proteomes" id="UP000008460"/>
    </source>
</evidence>
<evidence type="ECO:0000313" key="2">
    <source>
        <dbReference type="EMBL" id="AEE46596.1"/>
    </source>
</evidence>
<protein>
    <submittedName>
        <fullName evidence="2">Phosphoribosyltransferase</fullName>
    </submittedName>
</protein>
<keyword evidence="3" id="KW-1185">Reference proteome</keyword>
<dbReference type="SUPFAM" id="SSF53271">
    <property type="entry name" value="PRTase-like"/>
    <property type="match status" value="1"/>
</dbReference>
<dbReference type="EMBL" id="CP002666">
    <property type="protein sequence ID" value="AEE46596.1"/>
    <property type="molecule type" value="Genomic_DNA"/>
</dbReference>
<accession>F4H4C0</accession>
<sequence length="283" mass="28990">MSAVVAPRAGCDRRVPPSTLSVLARDLLGLVLPVACGGCGLPDVPWCDGCDALLAGPPWRCEERAGRLDTLGGAAPFPVWTLTDNLGPARAAVVAWKDGGRLYLTSHLARALTAAAWEVRPVLGPGPVLLVAVPSAAAARRRRGAWVVDDLARGVARALAPTRRDVLRVPALRRRGRARDQVGLGVRDRGRNLEGRVVATRRGRRTLPGATVLLLDDVLTTGASLAASAAAVRAAGGRVAGALTLASTPAPGTSSVAGADSSGSSGARVRRSGVDWVAGASRG</sequence>
<name>F4H4C0_CELFA</name>
<feature type="region of interest" description="Disordered" evidence="1">
    <location>
        <begin position="247"/>
        <end position="283"/>
    </location>
</feature>
<dbReference type="PANTHER" id="PTHR47505">
    <property type="entry name" value="DNA UTILIZATION PROTEIN YHGH"/>
    <property type="match status" value="1"/>
</dbReference>
<evidence type="ECO:0000256" key="1">
    <source>
        <dbReference type="SAM" id="MobiDB-lite"/>
    </source>
</evidence>
<dbReference type="InterPro" id="IPR051910">
    <property type="entry name" value="ComF/GntX_DNA_util-trans"/>
</dbReference>
<dbReference type="PANTHER" id="PTHR47505:SF1">
    <property type="entry name" value="DNA UTILIZATION PROTEIN YHGH"/>
    <property type="match status" value="1"/>
</dbReference>
<keyword evidence="2" id="KW-0808">Transferase</keyword>
<proteinExistence type="predicted"/>
<organism evidence="2 3">
    <name type="scientific">Cellulomonas fimi (strain ATCC 484 / DSM 20113 / JCM 1341 / CCUG 24087 / LMG 16345 / NBRC 15513 / NCIMB 8980 / NCTC 7547 / NRS-133)</name>
    <dbReference type="NCBI Taxonomy" id="590998"/>
    <lineage>
        <taxon>Bacteria</taxon>
        <taxon>Bacillati</taxon>
        <taxon>Actinomycetota</taxon>
        <taxon>Actinomycetes</taxon>
        <taxon>Micrococcales</taxon>
        <taxon>Cellulomonadaceae</taxon>
        <taxon>Cellulomonas</taxon>
    </lineage>
</organism>
<dbReference type="InterPro" id="IPR029057">
    <property type="entry name" value="PRTase-like"/>
</dbReference>